<reference evidence="2" key="1">
    <citation type="submission" date="2017-11" db="EMBL/GenBank/DDBJ databases">
        <title>The draft genome sequence of Chromatocurvus sp. F02.</title>
        <authorList>
            <person name="Du Z.-J."/>
            <person name="Chang Y.-Q."/>
        </authorList>
    </citation>
    <scope>NUCLEOTIDE SEQUENCE [LARGE SCALE GENOMIC DNA]</scope>
    <source>
        <strain evidence="2">F02</strain>
    </source>
</reference>
<keyword evidence="2" id="KW-1185">Reference proteome</keyword>
<dbReference type="RefSeq" id="WP_101520158.1">
    <property type="nucleotide sequence ID" value="NZ_PKLZ01000002.1"/>
</dbReference>
<evidence type="ECO:0008006" key="3">
    <source>
        <dbReference type="Google" id="ProtNLM"/>
    </source>
</evidence>
<dbReference type="SUPFAM" id="SSF51735">
    <property type="entry name" value="NAD(P)-binding Rossmann-fold domains"/>
    <property type="match status" value="1"/>
</dbReference>
<dbReference type="AlphaFoldDB" id="A0A2N5Y4Z5"/>
<organism evidence="1 2">
    <name type="scientific">Kineobactrum sediminis</name>
    <dbReference type="NCBI Taxonomy" id="1905677"/>
    <lineage>
        <taxon>Bacteria</taxon>
        <taxon>Pseudomonadati</taxon>
        <taxon>Pseudomonadota</taxon>
        <taxon>Gammaproteobacteria</taxon>
        <taxon>Cellvibrionales</taxon>
        <taxon>Halieaceae</taxon>
        <taxon>Kineobactrum</taxon>
    </lineage>
</organism>
<sequence>MKTNNVLIVGCGDLGARAGGLLLREDFTVTGLRRDISRLPSGFAGLAADYTVQEGGVAQLEALAPDFIIITPKPAGSGEAGYRRGFTDTVTNLLAGLGNHRPAGIIMVSSTRVLAGTDGAWVDETSPLVTDDPSALAIIAAEQLLLESPHPTCIVRCTGIYGDPEGSLLRRIAGGELCAETPLRYSNRIHRDDVGGLLAWLVSRWRSGSAPPTVMIGVDDEPAPQFEVEQWLARQLGVSDWRQRPADARAGSNKRCRNLALHASGYRLRYPDYRSGYSAVLRER</sequence>
<protein>
    <recommendedName>
        <fullName evidence="3">Epimerase</fullName>
    </recommendedName>
</protein>
<dbReference type="EMBL" id="PKLZ01000002">
    <property type="protein sequence ID" value="PLW83476.1"/>
    <property type="molecule type" value="Genomic_DNA"/>
</dbReference>
<name>A0A2N5Y4Z5_9GAMM</name>
<evidence type="ECO:0000313" key="1">
    <source>
        <dbReference type="EMBL" id="PLW83476.1"/>
    </source>
</evidence>
<dbReference type="OrthoDB" id="9808276at2"/>
<dbReference type="Gene3D" id="3.40.50.720">
    <property type="entry name" value="NAD(P)-binding Rossmann-like Domain"/>
    <property type="match status" value="1"/>
</dbReference>
<gene>
    <name evidence="1" type="ORF">CWI75_03730</name>
</gene>
<dbReference type="Proteomes" id="UP000234845">
    <property type="component" value="Unassembled WGS sequence"/>
</dbReference>
<evidence type="ECO:0000313" key="2">
    <source>
        <dbReference type="Proteomes" id="UP000234845"/>
    </source>
</evidence>
<dbReference type="InterPro" id="IPR036291">
    <property type="entry name" value="NAD(P)-bd_dom_sf"/>
</dbReference>
<accession>A0A2N5Y4Z5</accession>
<proteinExistence type="predicted"/>
<comment type="caution">
    <text evidence="1">The sequence shown here is derived from an EMBL/GenBank/DDBJ whole genome shotgun (WGS) entry which is preliminary data.</text>
</comment>